<keyword evidence="2" id="KW-1185">Reference proteome</keyword>
<evidence type="ECO:0000313" key="2">
    <source>
        <dbReference type="Proteomes" id="UP000256913"/>
    </source>
</evidence>
<proteinExistence type="predicted"/>
<name>A0A3D9ZHG0_9ACTN</name>
<comment type="caution">
    <text evidence="1">The sequence shown here is derived from an EMBL/GenBank/DDBJ whole genome shotgun (WGS) entry which is preliminary data.</text>
</comment>
<dbReference type="RefSeq" id="WP_116068300.1">
    <property type="nucleotide sequence ID" value="NZ_BONB01000043.1"/>
</dbReference>
<reference evidence="1 2" key="1">
    <citation type="submission" date="2018-08" db="EMBL/GenBank/DDBJ databases">
        <title>Sequencing the genomes of 1000 actinobacteria strains.</title>
        <authorList>
            <person name="Klenk H.-P."/>
        </authorList>
    </citation>
    <scope>NUCLEOTIDE SEQUENCE [LARGE SCALE GENOMIC DNA]</scope>
    <source>
        <strain evidence="1 2">DSM 44099</strain>
    </source>
</reference>
<sequence length="205" mass="22793">MASDDDFLAWRGSLHRLTESREAARSWRRRRYAFAHRLGEALAGPTPDSAAIDGPVVYGIWLRMGLLYVGQTTEAQRRLRDLPVGESHHLANTFPPEIWHKVLVVAWPRLPEAAPLTDALGASLVGLALEHRLQERLQPLANSERRTSDGGWRAVAREASRSRGARAAKQVEVLSRAVERVWDQADGTGPLSPACRLVFPERLAV</sequence>
<dbReference type="Proteomes" id="UP000256913">
    <property type="component" value="Unassembled WGS sequence"/>
</dbReference>
<dbReference type="EMBL" id="QUMQ01000001">
    <property type="protein sequence ID" value="REF96856.1"/>
    <property type="molecule type" value="Genomic_DNA"/>
</dbReference>
<dbReference type="AlphaFoldDB" id="A0A3D9ZHG0"/>
<evidence type="ECO:0000313" key="1">
    <source>
        <dbReference type="EMBL" id="REF96856.1"/>
    </source>
</evidence>
<dbReference type="OrthoDB" id="4761805at2"/>
<gene>
    <name evidence="1" type="ORF">DFJ67_2849</name>
</gene>
<protein>
    <submittedName>
        <fullName evidence="1">Uncharacterized protein</fullName>
    </submittedName>
</protein>
<organism evidence="1 2">
    <name type="scientific">Asanoa ferruginea</name>
    <dbReference type="NCBI Taxonomy" id="53367"/>
    <lineage>
        <taxon>Bacteria</taxon>
        <taxon>Bacillati</taxon>
        <taxon>Actinomycetota</taxon>
        <taxon>Actinomycetes</taxon>
        <taxon>Micromonosporales</taxon>
        <taxon>Micromonosporaceae</taxon>
        <taxon>Asanoa</taxon>
    </lineage>
</organism>
<accession>A0A3D9ZHG0</accession>